<feature type="domain" description="Glycoside hydrolase 35 catalytic" evidence="7">
    <location>
        <begin position="53"/>
        <end position="367"/>
    </location>
</feature>
<protein>
    <recommendedName>
        <fullName evidence="12">Beta-galactosidase</fullName>
    </recommendedName>
</protein>
<keyword evidence="6" id="KW-1133">Transmembrane helix</keyword>
<feature type="domain" description="Beta-galactosidase 1-like first all-beta" evidence="8">
    <location>
        <begin position="432"/>
        <end position="549"/>
    </location>
</feature>
<dbReference type="InterPro" id="IPR048912">
    <property type="entry name" value="BetaGal1-like_ABD1"/>
</dbReference>
<evidence type="ECO:0000313" key="10">
    <source>
        <dbReference type="EnsemblMetazoa" id="XP_020904058.1"/>
    </source>
</evidence>
<dbReference type="SUPFAM" id="SSF51445">
    <property type="entry name" value="(Trans)glycosidases"/>
    <property type="match status" value="1"/>
</dbReference>
<dbReference type="InterPro" id="IPR026283">
    <property type="entry name" value="B-gal_1-like"/>
</dbReference>
<dbReference type="InterPro" id="IPR017853">
    <property type="entry name" value="GH"/>
</dbReference>
<comment type="similarity">
    <text evidence="1 5">Belongs to the glycosyl hydrolase 35 family.</text>
</comment>
<feature type="active site" description="Nucleophile" evidence="4">
    <location>
        <position position="278"/>
    </location>
</feature>
<evidence type="ECO:0000259" key="8">
    <source>
        <dbReference type="Pfam" id="PF21317"/>
    </source>
</evidence>
<dbReference type="GO" id="GO:0004565">
    <property type="term" value="F:beta-galactosidase activity"/>
    <property type="evidence" value="ECO:0007669"/>
    <property type="project" value="InterPro"/>
</dbReference>
<evidence type="ECO:0000313" key="11">
    <source>
        <dbReference type="Proteomes" id="UP000887567"/>
    </source>
</evidence>
<feature type="active site" description="Proton donor" evidence="4">
    <location>
        <position position="200"/>
    </location>
</feature>
<dbReference type="FunFam" id="3.20.20.80:FF:000036">
    <property type="entry name" value="Beta-galactosidase"/>
    <property type="match status" value="1"/>
</dbReference>
<evidence type="ECO:0000256" key="4">
    <source>
        <dbReference type="PIRSR" id="PIRSR006336-1"/>
    </source>
</evidence>
<dbReference type="InterPro" id="IPR031330">
    <property type="entry name" value="Gly_Hdrlase_35_cat"/>
</dbReference>
<dbReference type="InterPro" id="IPR001944">
    <property type="entry name" value="Glycoside_Hdrlase_35"/>
</dbReference>
<dbReference type="PIRSF" id="PIRSF006336">
    <property type="entry name" value="B-gal"/>
    <property type="match status" value="1"/>
</dbReference>
<reference evidence="10" key="1">
    <citation type="submission" date="2022-11" db="UniProtKB">
        <authorList>
            <consortium name="EnsemblMetazoa"/>
        </authorList>
    </citation>
    <scope>IDENTIFICATION</scope>
</reference>
<dbReference type="PANTHER" id="PTHR23421">
    <property type="entry name" value="BETA-GALACTOSIDASE RELATED"/>
    <property type="match status" value="1"/>
</dbReference>
<proteinExistence type="inferred from homology"/>
<keyword evidence="3" id="KW-0326">Glycosidase</keyword>
<evidence type="ECO:0000256" key="5">
    <source>
        <dbReference type="RuleBase" id="RU003679"/>
    </source>
</evidence>
<evidence type="ECO:0000256" key="1">
    <source>
        <dbReference type="ARBA" id="ARBA00009809"/>
    </source>
</evidence>
<keyword evidence="6" id="KW-0472">Membrane</keyword>
<dbReference type="RefSeq" id="XP_020904058.1">
    <property type="nucleotide sequence ID" value="XM_021048399.2"/>
</dbReference>
<dbReference type="GeneID" id="110242415"/>
<dbReference type="EnsemblMetazoa" id="XM_021048399.2">
    <property type="protein sequence ID" value="XP_020904058.1"/>
    <property type="gene ID" value="LOC110242415"/>
</dbReference>
<dbReference type="KEGG" id="epa:110242415"/>
<keyword evidence="2" id="KW-0378">Hydrolase</keyword>
<dbReference type="AlphaFoldDB" id="A0A913XGX6"/>
<sequence length="667" mass="77496">MMRAIHLHKKTILIIGLLSSVLIIWMFYIRRDFYIQRSLARRVKGLYAGGDYFYLNGKPIRILSGAMHYFRIVPEYWEDRLLKLKAMGLNTVETYVPWNLHEEIRGEFNFKGQLNVAKFLVTAHNLGLYVIIRPGPYICAEWDLGGLPSWLLKDPKMKLRSLYEPFMAATEKYFDQLIPRLVHLQYSNNGPIIAWQIENEYLSYGNDSAYMRRLQKEMVNRGVTEFLFTSDGFDQIKRSKDIYHLDNVLKTVNFQKDEEKNLNGLKEVQPNKPLMVMEFWSGWFDHWSEEHHILSLEKTVQRVTNILKLGASINFYMFHGGTNFGFMNGANADNGFYKPTITSYDYDAPLSEAGDMTYKYKALRKVMLNDAPADSVPEDMLKLNPSDSLKVTYDPVEMQDYIDIKTLLKYSKSVNVQYPVPMEELPINNHGGQSFGYILYQTKIHQDAKKLKITSYRDRAQVYFNSQEQHIPEVMDLEKRYIDERKTKNVEISLSAEKTGDKQGWLEILVENMGRVNFGLDITNQRKGILGEVFVDNQKHKSWMVYSLDFKPDFMNSLIYDKKWNHVPHNKHPGAGMYKGYFEVTGKPKDTYVLLSGWGKGVCFINGHNLGRYWKIGPQQTLYLPAPWIKTGVNNVVLFDQEGPSSPDVEITFVTEPQLGIKLQDRH</sequence>
<evidence type="ECO:0000259" key="7">
    <source>
        <dbReference type="Pfam" id="PF01301"/>
    </source>
</evidence>
<dbReference type="Gene3D" id="2.60.120.260">
    <property type="entry name" value="Galactose-binding domain-like"/>
    <property type="match status" value="2"/>
</dbReference>
<evidence type="ECO:0008006" key="12">
    <source>
        <dbReference type="Google" id="ProtNLM"/>
    </source>
</evidence>
<evidence type="ECO:0000256" key="2">
    <source>
        <dbReference type="ARBA" id="ARBA00022801"/>
    </source>
</evidence>
<dbReference type="InterPro" id="IPR008979">
    <property type="entry name" value="Galactose-bd-like_sf"/>
</dbReference>
<dbReference type="OrthoDB" id="1657402at2759"/>
<dbReference type="Gene3D" id="3.20.20.80">
    <property type="entry name" value="Glycosidases"/>
    <property type="match status" value="1"/>
</dbReference>
<keyword evidence="11" id="KW-1185">Reference proteome</keyword>
<dbReference type="Pfam" id="PF21317">
    <property type="entry name" value="BetaGal_ABD_1"/>
    <property type="match status" value="1"/>
</dbReference>
<evidence type="ECO:0000256" key="6">
    <source>
        <dbReference type="SAM" id="Phobius"/>
    </source>
</evidence>
<name>A0A913XGX6_EXADI</name>
<organism evidence="10 11">
    <name type="scientific">Exaiptasia diaphana</name>
    <name type="common">Tropical sea anemone</name>
    <name type="synonym">Aiptasia pulchella</name>
    <dbReference type="NCBI Taxonomy" id="2652724"/>
    <lineage>
        <taxon>Eukaryota</taxon>
        <taxon>Metazoa</taxon>
        <taxon>Cnidaria</taxon>
        <taxon>Anthozoa</taxon>
        <taxon>Hexacorallia</taxon>
        <taxon>Actiniaria</taxon>
        <taxon>Aiptasiidae</taxon>
        <taxon>Exaiptasia</taxon>
    </lineage>
</organism>
<dbReference type="Pfam" id="PF01301">
    <property type="entry name" value="Glyco_hydro_35"/>
    <property type="match status" value="1"/>
</dbReference>
<evidence type="ECO:0000256" key="3">
    <source>
        <dbReference type="ARBA" id="ARBA00023295"/>
    </source>
</evidence>
<dbReference type="Proteomes" id="UP000887567">
    <property type="component" value="Unplaced"/>
</dbReference>
<dbReference type="PRINTS" id="PR00742">
    <property type="entry name" value="GLHYDRLASE35"/>
</dbReference>
<keyword evidence="6" id="KW-0812">Transmembrane</keyword>
<dbReference type="Pfam" id="PF21467">
    <property type="entry name" value="BetaGal_gal-bd"/>
    <property type="match status" value="1"/>
</dbReference>
<dbReference type="FunFam" id="2.60.120.260:FF:000049">
    <property type="entry name" value="Beta-galactosidase"/>
    <property type="match status" value="1"/>
</dbReference>
<evidence type="ECO:0000259" key="9">
    <source>
        <dbReference type="Pfam" id="PF21467"/>
    </source>
</evidence>
<dbReference type="GO" id="GO:0005975">
    <property type="term" value="P:carbohydrate metabolic process"/>
    <property type="evidence" value="ECO:0007669"/>
    <property type="project" value="InterPro"/>
</dbReference>
<dbReference type="OMA" id="KDYMPYV"/>
<feature type="transmembrane region" description="Helical" evidence="6">
    <location>
        <begin position="12"/>
        <end position="29"/>
    </location>
</feature>
<feature type="domain" description="Beta-galactosidase galactose-binding" evidence="9">
    <location>
        <begin position="577"/>
        <end position="634"/>
    </location>
</feature>
<dbReference type="InterPro" id="IPR048913">
    <property type="entry name" value="BetaGal_gal-bd"/>
</dbReference>
<accession>A0A913XGX6</accession>
<dbReference type="SUPFAM" id="SSF49785">
    <property type="entry name" value="Galactose-binding domain-like"/>
    <property type="match status" value="1"/>
</dbReference>